<sequence>MSAKLEIIMRFFNKIKMAKIVFLTMNIGLAMMFVYLFFSATELTEPPVLRYDIFRNRTKPTSDLLKRGLTRYNKLIEGSRTKLLEHLASSKTRDFSCVSSNVSVADGQSSNYFKTIEAFPEIMTVFYEDSMDNISNVLRRNYYDYMSNDCNLLEINSKGGNYFGRKHYGAECRKTFHETWHGHLLKDLALGIGLPGNITPKNKQSRIVTFLHLIAHGISFNDGDVLYGNLKIVPQKCGRILKT</sequence>
<evidence type="ECO:0000313" key="2">
    <source>
        <dbReference type="EMBL" id="KAK2138625.1"/>
    </source>
</evidence>
<keyword evidence="1" id="KW-1133">Transmembrane helix</keyword>
<feature type="non-terminal residue" evidence="2">
    <location>
        <position position="1"/>
    </location>
</feature>
<feature type="transmembrane region" description="Helical" evidence="1">
    <location>
        <begin position="20"/>
        <end position="38"/>
    </location>
</feature>
<dbReference type="AlphaFoldDB" id="A0AAD9MLA9"/>
<dbReference type="EMBL" id="JAODUP010002693">
    <property type="protein sequence ID" value="KAK2138625.1"/>
    <property type="molecule type" value="Genomic_DNA"/>
</dbReference>
<keyword evidence="1" id="KW-0812">Transmembrane</keyword>
<proteinExistence type="predicted"/>
<comment type="caution">
    <text evidence="2">The sequence shown here is derived from an EMBL/GenBank/DDBJ whole genome shotgun (WGS) entry which is preliminary data.</text>
</comment>
<reference evidence="2" key="1">
    <citation type="journal article" date="2023" name="Mol. Biol. Evol.">
        <title>Third-Generation Sequencing Reveals the Adaptive Role of the Epigenome in Three Deep-Sea Polychaetes.</title>
        <authorList>
            <person name="Perez M."/>
            <person name="Aroh O."/>
            <person name="Sun Y."/>
            <person name="Lan Y."/>
            <person name="Juniper S.K."/>
            <person name="Young C.R."/>
            <person name="Angers B."/>
            <person name="Qian P.Y."/>
        </authorList>
    </citation>
    <scope>NUCLEOTIDE SEQUENCE</scope>
    <source>
        <strain evidence="2">P08H-3</strain>
    </source>
</reference>
<name>A0AAD9MLA9_9ANNE</name>
<dbReference type="Proteomes" id="UP001208570">
    <property type="component" value="Unassembled WGS sequence"/>
</dbReference>
<evidence type="ECO:0000256" key="1">
    <source>
        <dbReference type="SAM" id="Phobius"/>
    </source>
</evidence>
<gene>
    <name evidence="2" type="ORF">LSH36_2700g00001</name>
</gene>
<keyword evidence="1" id="KW-0472">Membrane</keyword>
<protein>
    <submittedName>
        <fullName evidence="2">Uncharacterized protein</fullName>
    </submittedName>
</protein>
<accession>A0AAD9MLA9</accession>
<evidence type="ECO:0000313" key="3">
    <source>
        <dbReference type="Proteomes" id="UP001208570"/>
    </source>
</evidence>
<keyword evidence="3" id="KW-1185">Reference proteome</keyword>
<organism evidence="2 3">
    <name type="scientific">Paralvinella palmiformis</name>
    <dbReference type="NCBI Taxonomy" id="53620"/>
    <lineage>
        <taxon>Eukaryota</taxon>
        <taxon>Metazoa</taxon>
        <taxon>Spiralia</taxon>
        <taxon>Lophotrochozoa</taxon>
        <taxon>Annelida</taxon>
        <taxon>Polychaeta</taxon>
        <taxon>Sedentaria</taxon>
        <taxon>Canalipalpata</taxon>
        <taxon>Terebellida</taxon>
        <taxon>Terebelliformia</taxon>
        <taxon>Alvinellidae</taxon>
        <taxon>Paralvinella</taxon>
    </lineage>
</organism>